<comment type="caution">
    <text evidence="1">The sequence shown here is derived from an EMBL/GenBank/DDBJ whole genome shotgun (WGS) entry which is preliminary data.</text>
</comment>
<dbReference type="Proteomes" id="UP000178841">
    <property type="component" value="Unassembled WGS sequence"/>
</dbReference>
<dbReference type="STRING" id="1798657.A2648_01955"/>
<accession>A0A1G2CR15</accession>
<name>A0A1G2CR15_9BACT</name>
<gene>
    <name evidence="1" type="ORF">A2648_01955</name>
</gene>
<evidence type="ECO:0008006" key="3">
    <source>
        <dbReference type="Google" id="ProtNLM"/>
    </source>
</evidence>
<dbReference type="EMBL" id="MHLH01000015">
    <property type="protein sequence ID" value="OGZ03697.1"/>
    <property type="molecule type" value="Genomic_DNA"/>
</dbReference>
<protein>
    <recommendedName>
        <fullName evidence="3">Cthe-2314-like HEPN domain-containing protein</fullName>
    </recommendedName>
</protein>
<sequence length="151" mass="18154">MQKKLNNKTLTPKQLESKIWKRLKRIDKLNFLESYAVFMGKVQIIEMALKNILINKYKYEEDRIEKWTLDGLIRELKRLKLRGDFTSLLEELKDYRNYIAHDLLADYALMKKLFGTKADRLSWKRLRQGLFIVEKTIQVHDFLMENTNAKT</sequence>
<evidence type="ECO:0000313" key="2">
    <source>
        <dbReference type="Proteomes" id="UP000178841"/>
    </source>
</evidence>
<dbReference type="AlphaFoldDB" id="A0A1G2CR15"/>
<proteinExistence type="predicted"/>
<organism evidence="1 2">
    <name type="scientific">Candidatus Lloydbacteria bacterium RIFCSPHIGHO2_01_FULL_41_20</name>
    <dbReference type="NCBI Taxonomy" id="1798657"/>
    <lineage>
        <taxon>Bacteria</taxon>
        <taxon>Candidatus Lloydiibacteriota</taxon>
    </lineage>
</organism>
<reference evidence="1 2" key="1">
    <citation type="journal article" date="2016" name="Nat. Commun.">
        <title>Thousands of microbial genomes shed light on interconnected biogeochemical processes in an aquifer system.</title>
        <authorList>
            <person name="Anantharaman K."/>
            <person name="Brown C.T."/>
            <person name="Hug L.A."/>
            <person name="Sharon I."/>
            <person name="Castelle C.J."/>
            <person name="Probst A.J."/>
            <person name="Thomas B.C."/>
            <person name="Singh A."/>
            <person name="Wilkins M.J."/>
            <person name="Karaoz U."/>
            <person name="Brodie E.L."/>
            <person name="Williams K.H."/>
            <person name="Hubbard S.S."/>
            <person name="Banfield J.F."/>
        </authorList>
    </citation>
    <scope>NUCLEOTIDE SEQUENCE [LARGE SCALE GENOMIC DNA]</scope>
</reference>
<evidence type="ECO:0000313" key="1">
    <source>
        <dbReference type="EMBL" id="OGZ03697.1"/>
    </source>
</evidence>